<dbReference type="EMBL" id="JACEEZ010004141">
    <property type="protein sequence ID" value="KAG0726620.1"/>
    <property type="molecule type" value="Genomic_DNA"/>
</dbReference>
<keyword evidence="3" id="KW-1185">Reference proteome</keyword>
<comment type="caution">
    <text evidence="2">The sequence shown here is derived from an EMBL/GenBank/DDBJ whole genome shotgun (WGS) entry which is preliminary data.</text>
</comment>
<organism evidence="2 3">
    <name type="scientific">Chionoecetes opilio</name>
    <name type="common">Atlantic snow crab</name>
    <name type="synonym">Cancer opilio</name>
    <dbReference type="NCBI Taxonomy" id="41210"/>
    <lineage>
        <taxon>Eukaryota</taxon>
        <taxon>Metazoa</taxon>
        <taxon>Ecdysozoa</taxon>
        <taxon>Arthropoda</taxon>
        <taxon>Crustacea</taxon>
        <taxon>Multicrustacea</taxon>
        <taxon>Malacostraca</taxon>
        <taxon>Eumalacostraca</taxon>
        <taxon>Eucarida</taxon>
        <taxon>Decapoda</taxon>
        <taxon>Pleocyemata</taxon>
        <taxon>Brachyura</taxon>
        <taxon>Eubrachyura</taxon>
        <taxon>Majoidea</taxon>
        <taxon>Majidae</taxon>
        <taxon>Chionoecetes</taxon>
    </lineage>
</organism>
<gene>
    <name evidence="2" type="ORF">GWK47_036143</name>
</gene>
<feature type="region of interest" description="Disordered" evidence="1">
    <location>
        <begin position="61"/>
        <end position="118"/>
    </location>
</feature>
<name>A0A8J4YTC9_CHIOP</name>
<sequence>MALFNYGGGGGPHGASGKAPPPCLAGGCGGGGGILANHTGGAARHNHAPLANTIYKVTPTTDDDKFLTPNSGAPPPTVSPPMASPAKEATYGTLRKETPTLKPVPPPTLPPAAITTPSHTPMLATRVKKTVTICDTVGVDGRAASPISPGRI</sequence>
<accession>A0A8J4YTC9</accession>
<evidence type="ECO:0000313" key="3">
    <source>
        <dbReference type="Proteomes" id="UP000770661"/>
    </source>
</evidence>
<proteinExistence type="predicted"/>
<protein>
    <submittedName>
        <fullName evidence="2">Uncharacterized protein</fullName>
    </submittedName>
</protein>
<evidence type="ECO:0000256" key="1">
    <source>
        <dbReference type="SAM" id="MobiDB-lite"/>
    </source>
</evidence>
<evidence type="ECO:0000313" key="2">
    <source>
        <dbReference type="EMBL" id="KAG0726620.1"/>
    </source>
</evidence>
<feature type="compositionally biased region" description="Pro residues" evidence="1">
    <location>
        <begin position="72"/>
        <end position="83"/>
    </location>
</feature>
<reference evidence="2" key="1">
    <citation type="submission" date="2020-07" db="EMBL/GenBank/DDBJ databases">
        <title>The High-quality genome of the commercially important snow crab, Chionoecetes opilio.</title>
        <authorList>
            <person name="Jeong J.-H."/>
            <person name="Ryu S."/>
        </authorList>
    </citation>
    <scope>NUCLEOTIDE SEQUENCE</scope>
    <source>
        <strain evidence="2">MADBK_172401_WGS</strain>
        <tissue evidence="2">Digestive gland</tissue>
    </source>
</reference>
<dbReference type="AlphaFoldDB" id="A0A8J4YTC9"/>
<dbReference type="Proteomes" id="UP000770661">
    <property type="component" value="Unassembled WGS sequence"/>
</dbReference>